<keyword evidence="1" id="KW-0812">Transmembrane</keyword>
<proteinExistence type="predicted"/>
<dbReference type="AlphaFoldDB" id="A0A1I8AKE1"/>
<dbReference type="Proteomes" id="UP000095287">
    <property type="component" value="Unplaced"/>
</dbReference>
<dbReference type="WBParaSite" id="L893_g6369.t1">
    <property type="protein sequence ID" value="L893_g6369.t1"/>
    <property type="gene ID" value="L893_g6369"/>
</dbReference>
<evidence type="ECO:0000313" key="3">
    <source>
        <dbReference type="WBParaSite" id="L893_g6369.t1"/>
    </source>
</evidence>
<organism evidence="2 3">
    <name type="scientific">Steinernema glaseri</name>
    <dbReference type="NCBI Taxonomy" id="37863"/>
    <lineage>
        <taxon>Eukaryota</taxon>
        <taxon>Metazoa</taxon>
        <taxon>Ecdysozoa</taxon>
        <taxon>Nematoda</taxon>
        <taxon>Chromadorea</taxon>
        <taxon>Rhabditida</taxon>
        <taxon>Tylenchina</taxon>
        <taxon>Panagrolaimomorpha</taxon>
        <taxon>Strongyloidoidea</taxon>
        <taxon>Steinernematidae</taxon>
        <taxon>Steinernema</taxon>
    </lineage>
</organism>
<name>A0A1I8AKE1_9BILA</name>
<keyword evidence="2" id="KW-1185">Reference proteome</keyword>
<protein>
    <submittedName>
        <fullName evidence="3">Transposase</fullName>
    </submittedName>
</protein>
<keyword evidence="1" id="KW-1133">Transmembrane helix</keyword>
<sequence>MPKEITQELAPLMNSSLKRSSFLVRASYRINRYRSFQGILCALFYVLSIIPIQNGLIRQSKCPATS</sequence>
<feature type="transmembrane region" description="Helical" evidence="1">
    <location>
        <begin position="35"/>
        <end position="52"/>
    </location>
</feature>
<keyword evidence="1" id="KW-0472">Membrane</keyword>
<evidence type="ECO:0000256" key="1">
    <source>
        <dbReference type="SAM" id="Phobius"/>
    </source>
</evidence>
<accession>A0A1I8AKE1</accession>
<reference evidence="3" key="1">
    <citation type="submission" date="2016-11" db="UniProtKB">
        <authorList>
            <consortium name="WormBaseParasite"/>
        </authorList>
    </citation>
    <scope>IDENTIFICATION</scope>
</reference>
<evidence type="ECO:0000313" key="2">
    <source>
        <dbReference type="Proteomes" id="UP000095287"/>
    </source>
</evidence>